<proteinExistence type="inferred from homology"/>
<evidence type="ECO:0000256" key="2">
    <source>
        <dbReference type="ARBA" id="ARBA00022529"/>
    </source>
</evidence>
<dbReference type="PANTHER" id="PTHR38107:SF3">
    <property type="entry name" value="LYSOZYME RRRD-RELATED"/>
    <property type="match status" value="1"/>
</dbReference>
<dbReference type="CDD" id="cd00737">
    <property type="entry name" value="lyz_endolysin_autolysin"/>
    <property type="match status" value="1"/>
</dbReference>
<dbReference type="Gene3D" id="1.10.530.40">
    <property type="match status" value="1"/>
</dbReference>
<dbReference type="InterPro" id="IPR051018">
    <property type="entry name" value="Bacteriophage_GH24"/>
</dbReference>
<reference evidence="8 9" key="1">
    <citation type="submission" date="2018-06" db="EMBL/GenBank/DDBJ databases">
        <authorList>
            <consortium name="Pathogen Informatics"/>
            <person name="Doyle S."/>
        </authorList>
    </citation>
    <scope>NUCLEOTIDE SEQUENCE [LARGE SCALE GENOMIC DNA]</scope>
    <source>
        <strain evidence="8 9">NCTC10851</strain>
    </source>
</reference>
<name>A0A380VDY8_9PAST</name>
<dbReference type="EC" id="3.2.1.17" evidence="7"/>
<dbReference type="InterPro" id="IPR002196">
    <property type="entry name" value="Glyco_hydro_24"/>
</dbReference>
<evidence type="ECO:0000313" key="9">
    <source>
        <dbReference type="Proteomes" id="UP000254507"/>
    </source>
</evidence>
<dbReference type="SUPFAM" id="SSF53955">
    <property type="entry name" value="Lysozyme-like"/>
    <property type="match status" value="1"/>
</dbReference>
<evidence type="ECO:0000313" key="8">
    <source>
        <dbReference type="EMBL" id="SUU36712.1"/>
    </source>
</evidence>
<dbReference type="EMBL" id="UFSB01000001">
    <property type="protein sequence ID" value="SUU36712.1"/>
    <property type="molecule type" value="Genomic_DNA"/>
</dbReference>
<protein>
    <recommendedName>
        <fullName evidence="7">Lysozyme</fullName>
        <ecNumber evidence="7">3.2.1.17</ecNumber>
    </recommendedName>
</protein>
<dbReference type="GO" id="GO:0009253">
    <property type="term" value="P:peptidoglycan catabolic process"/>
    <property type="evidence" value="ECO:0007669"/>
    <property type="project" value="InterPro"/>
</dbReference>
<dbReference type="GO" id="GO:0031640">
    <property type="term" value="P:killing of cells of another organism"/>
    <property type="evidence" value="ECO:0007669"/>
    <property type="project" value="UniProtKB-KW"/>
</dbReference>
<comment type="catalytic activity">
    <reaction evidence="1 7">
        <text>Hydrolysis of (1-&gt;4)-beta-linkages between N-acetylmuramic acid and N-acetyl-D-glucosamine residues in a peptidoglycan and between N-acetyl-D-glucosamine residues in chitodextrins.</text>
        <dbReference type="EC" id="3.2.1.17"/>
    </reaction>
</comment>
<dbReference type="Proteomes" id="UP000254507">
    <property type="component" value="Unassembled WGS sequence"/>
</dbReference>
<evidence type="ECO:0000256" key="4">
    <source>
        <dbReference type="ARBA" id="ARBA00022801"/>
    </source>
</evidence>
<dbReference type="Pfam" id="PF00959">
    <property type="entry name" value="Phage_lysozyme"/>
    <property type="match status" value="1"/>
</dbReference>
<keyword evidence="5" id="KW-1035">Host cytoplasm</keyword>
<keyword evidence="2 7" id="KW-0929">Antimicrobial</keyword>
<organism evidence="8 9">
    <name type="scientific">Actinobacillus seminis</name>
    <dbReference type="NCBI Taxonomy" id="722"/>
    <lineage>
        <taxon>Bacteria</taxon>
        <taxon>Pseudomonadati</taxon>
        <taxon>Pseudomonadota</taxon>
        <taxon>Gammaproteobacteria</taxon>
        <taxon>Pasteurellales</taxon>
        <taxon>Pasteurellaceae</taxon>
        <taxon>Actinobacillus</taxon>
    </lineage>
</organism>
<keyword evidence="6 7" id="KW-0326">Glycosidase</keyword>
<dbReference type="PANTHER" id="PTHR38107">
    <property type="match status" value="1"/>
</dbReference>
<dbReference type="HAMAP" id="MF_04110">
    <property type="entry name" value="ENDOLYSIN_T4"/>
    <property type="match status" value="1"/>
</dbReference>
<keyword evidence="3 7" id="KW-0081">Bacteriolytic enzyme</keyword>
<dbReference type="InterPro" id="IPR034690">
    <property type="entry name" value="Endolysin_T4_type"/>
</dbReference>
<evidence type="ECO:0000256" key="7">
    <source>
        <dbReference type="RuleBase" id="RU003788"/>
    </source>
</evidence>
<dbReference type="InterPro" id="IPR033907">
    <property type="entry name" value="Endolysin_autolysin"/>
</dbReference>
<evidence type="ECO:0000256" key="5">
    <source>
        <dbReference type="ARBA" id="ARBA00023200"/>
    </source>
</evidence>
<evidence type="ECO:0000256" key="3">
    <source>
        <dbReference type="ARBA" id="ARBA00022638"/>
    </source>
</evidence>
<evidence type="ECO:0000256" key="6">
    <source>
        <dbReference type="ARBA" id="ARBA00023295"/>
    </source>
</evidence>
<dbReference type="AlphaFoldDB" id="A0A380VDY8"/>
<dbReference type="GO" id="GO:0042742">
    <property type="term" value="P:defense response to bacterium"/>
    <property type="evidence" value="ECO:0007669"/>
    <property type="project" value="UniProtKB-KW"/>
</dbReference>
<accession>A0A380VDY8</accession>
<evidence type="ECO:0000256" key="1">
    <source>
        <dbReference type="ARBA" id="ARBA00000632"/>
    </source>
</evidence>
<dbReference type="InterPro" id="IPR023346">
    <property type="entry name" value="Lysozyme-like_dom_sf"/>
</dbReference>
<dbReference type="GO" id="GO:0016998">
    <property type="term" value="P:cell wall macromolecule catabolic process"/>
    <property type="evidence" value="ECO:0007669"/>
    <property type="project" value="InterPro"/>
</dbReference>
<sequence length="150" mass="17104">MTMNMSKQGIDFLIREEGERLCAYRDIVGIWTIGVGHTGWVDDKRVCEGMRISQEKSREILLADLRRFERAVNNEVVLPLSQHQFDALVSLAFNIGEGAFLKSTLLKKLNQGDYSGASEQILAWKYAGGRPVLLRRRKREKALFDRGVYA</sequence>
<keyword evidence="4 7" id="KW-0378">Hydrolase</keyword>
<dbReference type="InterPro" id="IPR023347">
    <property type="entry name" value="Lysozyme_dom_sf"/>
</dbReference>
<dbReference type="GO" id="GO:0003796">
    <property type="term" value="F:lysozyme activity"/>
    <property type="evidence" value="ECO:0007669"/>
    <property type="project" value="UniProtKB-EC"/>
</dbReference>
<gene>
    <name evidence="8" type="ORF">NCTC10851_01318</name>
</gene>
<comment type="similarity">
    <text evidence="7">Belongs to the glycosyl hydrolase 24 family.</text>
</comment>